<feature type="signal peptide" evidence="11">
    <location>
        <begin position="1"/>
        <end position="26"/>
    </location>
</feature>
<keyword evidence="16" id="KW-1185">Reference proteome</keyword>
<dbReference type="EMBL" id="CAJGYO010000002">
    <property type="protein sequence ID" value="CAD6212283.1"/>
    <property type="molecule type" value="Genomic_DNA"/>
</dbReference>
<dbReference type="PROSITE" id="PS51892">
    <property type="entry name" value="SUBTILASE"/>
    <property type="match status" value="1"/>
</dbReference>
<dbReference type="GO" id="GO:0005576">
    <property type="term" value="C:extracellular region"/>
    <property type="evidence" value="ECO:0007669"/>
    <property type="project" value="UniProtKB-SubCell"/>
</dbReference>
<evidence type="ECO:0000256" key="1">
    <source>
        <dbReference type="ARBA" id="ARBA00004613"/>
    </source>
</evidence>
<organism evidence="15 16">
    <name type="scientific">Miscanthus lutarioriparius</name>
    <dbReference type="NCBI Taxonomy" id="422564"/>
    <lineage>
        <taxon>Eukaryota</taxon>
        <taxon>Viridiplantae</taxon>
        <taxon>Streptophyta</taxon>
        <taxon>Embryophyta</taxon>
        <taxon>Tracheophyta</taxon>
        <taxon>Spermatophyta</taxon>
        <taxon>Magnoliopsida</taxon>
        <taxon>Liliopsida</taxon>
        <taxon>Poales</taxon>
        <taxon>Poaceae</taxon>
        <taxon>PACMAD clade</taxon>
        <taxon>Panicoideae</taxon>
        <taxon>Andropogonodae</taxon>
        <taxon>Andropogoneae</taxon>
        <taxon>Saccharinae</taxon>
        <taxon>Miscanthus</taxon>
    </lineage>
</organism>
<evidence type="ECO:0000256" key="2">
    <source>
        <dbReference type="ARBA" id="ARBA00011073"/>
    </source>
</evidence>
<dbReference type="PROSITE" id="PS00138">
    <property type="entry name" value="SUBTILASE_SER"/>
    <property type="match status" value="1"/>
</dbReference>
<evidence type="ECO:0000259" key="13">
    <source>
        <dbReference type="Pfam" id="PF05922"/>
    </source>
</evidence>
<dbReference type="PRINTS" id="PR00723">
    <property type="entry name" value="SUBTILISIN"/>
</dbReference>
<feature type="chain" id="PRO_5032869778" evidence="11">
    <location>
        <begin position="27"/>
        <end position="761"/>
    </location>
</feature>
<dbReference type="Pfam" id="PF05922">
    <property type="entry name" value="Inhibitor_I9"/>
    <property type="match status" value="1"/>
</dbReference>
<evidence type="ECO:0000256" key="4">
    <source>
        <dbReference type="ARBA" id="ARBA00022729"/>
    </source>
</evidence>
<evidence type="ECO:0000259" key="14">
    <source>
        <dbReference type="Pfam" id="PF17766"/>
    </source>
</evidence>
<dbReference type="Gene3D" id="3.30.70.80">
    <property type="entry name" value="Peptidase S8 propeptide/proteinase inhibitor I9"/>
    <property type="match status" value="1"/>
</dbReference>
<dbReference type="InterPro" id="IPR023827">
    <property type="entry name" value="Peptidase_S8_Asp-AS"/>
</dbReference>
<dbReference type="PROSITE" id="PS00136">
    <property type="entry name" value="SUBTILASE_ASP"/>
    <property type="match status" value="1"/>
</dbReference>
<dbReference type="SUPFAM" id="SSF52743">
    <property type="entry name" value="Subtilisin-like"/>
    <property type="match status" value="1"/>
</dbReference>
<evidence type="ECO:0000256" key="7">
    <source>
        <dbReference type="ARBA" id="ARBA00023180"/>
    </source>
</evidence>
<evidence type="ECO:0000256" key="10">
    <source>
        <dbReference type="RuleBase" id="RU003355"/>
    </source>
</evidence>
<evidence type="ECO:0000256" key="9">
    <source>
        <dbReference type="PROSITE-ProRule" id="PRU01240"/>
    </source>
</evidence>
<evidence type="ECO:0000259" key="12">
    <source>
        <dbReference type="Pfam" id="PF00082"/>
    </source>
</evidence>
<dbReference type="Pfam" id="PF00082">
    <property type="entry name" value="Peptidase_S8"/>
    <property type="match status" value="1"/>
</dbReference>
<dbReference type="Pfam" id="PF17766">
    <property type="entry name" value="fn3_6"/>
    <property type="match status" value="1"/>
</dbReference>
<keyword evidence="4 11" id="KW-0732">Signal</keyword>
<dbReference type="AlphaFoldDB" id="A0A811MYU6"/>
<dbReference type="InterPro" id="IPR015500">
    <property type="entry name" value="Peptidase_S8_subtilisin-rel"/>
</dbReference>
<dbReference type="InterPro" id="IPR010259">
    <property type="entry name" value="S8pro/Inhibitor_I9"/>
</dbReference>
<dbReference type="Gene3D" id="2.60.40.2310">
    <property type="match status" value="1"/>
</dbReference>
<feature type="active site" description="Charge relay system" evidence="8 9">
    <location>
        <position position="545"/>
    </location>
</feature>
<evidence type="ECO:0000256" key="3">
    <source>
        <dbReference type="ARBA" id="ARBA00022670"/>
    </source>
</evidence>
<keyword evidence="7" id="KW-0325">Glycoprotein</keyword>
<dbReference type="Gene3D" id="3.40.50.200">
    <property type="entry name" value="Peptidase S8/S53 domain"/>
    <property type="match status" value="1"/>
</dbReference>
<dbReference type="InterPro" id="IPR037045">
    <property type="entry name" value="S8pro/Inhibitor_I9_sf"/>
</dbReference>
<keyword evidence="3 9" id="KW-0645">Protease</keyword>
<proteinExistence type="inferred from homology"/>
<gene>
    <name evidence="15" type="ORF">NCGR_LOCUS8091</name>
</gene>
<comment type="similarity">
    <text evidence="2 9 10">Belongs to the peptidase S8 family.</text>
</comment>
<evidence type="ECO:0000313" key="16">
    <source>
        <dbReference type="Proteomes" id="UP000604825"/>
    </source>
</evidence>
<dbReference type="InterPro" id="IPR034197">
    <property type="entry name" value="Peptidases_S8_3"/>
</dbReference>
<dbReference type="InterPro" id="IPR000209">
    <property type="entry name" value="Peptidase_S8/S53_dom"/>
</dbReference>
<feature type="active site" description="Charge relay system" evidence="8 9">
    <location>
        <position position="154"/>
    </location>
</feature>
<evidence type="ECO:0000256" key="8">
    <source>
        <dbReference type="PIRSR" id="PIRSR615500-1"/>
    </source>
</evidence>
<dbReference type="PANTHER" id="PTHR10795">
    <property type="entry name" value="PROPROTEIN CONVERTASE SUBTILISIN/KEXIN"/>
    <property type="match status" value="1"/>
</dbReference>
<comment type="caution">
    <text evidence="15">The sequence shown here is derived from an EMBL/GenBank/DDBJ whole genome shotgun (WGS) entry which is preliminary data.</text>
</comment>
<feature type="domain" description="Subtilisin-like protease fibronectin type-III" evidence="14">
    <location>
        <begin position="659"/>
        <end position="753"/>
    </location>
</feature>
<dbReference type="InterPro" id="IPR036852">
    <property type="entry name" value="Peptidase_S8/S53_dom_sf"/>
</dbReference>
<evidence type="ECO:0000256" key="11">
    <source>
        <dbReference type="SAM" id="SignalP"/>
    </source>
</evidence>
<sequence>MASLSFTYLLLPFLFTILRFPAPVLSYVSPDARLHHVQKETSKYRVHIVLVEPPPETDTPRHHWESFLPITLTDSGEQRLVHSYTEVFSGFAARLIDSELDAVTKKPGFVSAFPDRTLQLATTHTPAFLGLTRGAAGFWNSSGYGKGVIVGLLDSGIHAAHPSFDDHGVPPPPARWKGACAPGSAARCNKKLIGARSFVGGGDDGVSDDAGHGTHTSSTAAGNFVDGASRDGLAAGTAAGIAPGAHVAMYKVCVLEGCDSSAILAGLDAAIKDGVDVLSISLGGSVSFPFDQDPIAVGAFSAVSKGVVVVCAAGNSGPAPSSVVNDAPWILTVAAGSVDRALEADVELVNGPHVAGEALTQVKNSSSPNKKYPLLFSEERRHCQYGDDSSIVAGKILVCEATDLPTEMSNIRDLLSAGAAGVVLTNSNTSGYTIVVRDYGPGVVQVSTAAGVNITHYATSTRRSSSAAAAFFTFNSTVLGARPSPTVASFSGRGPSAVTPGVLKPDILAPGLNILAAWPPALGETETSSSSSGGSGRFNIISGTSMATPHTSGVVALVRSAHPDWSPAAIKSSILTTSDEVDTNGGPILDEQHGKAGAHATGAGHVNPTRAADPGLVYDLSVPEYAAYLCALLGDRAQATIVRNASLSCSKLPKTAEAQLNYPTITVPLQPTPFTVNRTVTNVGPAASTYTAKVDVPGSLKVQVSPATLVFSKAGEKKTFSVSVSGQATGGQDVVQGSLSWVSGKLVVRSPVLAVAGLNRF</sequence>
<dbReference type="GO" id="GO:0004252">
    <property type="term" value="F:serine-type endopeptidase activity"/>
    <property type="evidence" value="ECO:0007669"/>
    <property type="project" value="UniProtKB-UniRule"/>
</dbReference>
<keyword evidence="6 9" id="KW-0720">Serine protease</keyword>
<dbReference type="GO" id="GO:0006508">
    <property type="term" value="P:proteolysis"/>
    <property type="evidence" value="ECO:0007669"/>
    <property type="project" value="UniProtKB-KW"/>
</dbReference>
<dbReference type="Proteomes" id="UP000604825">
    <property type="component" value="Unassembled WGS sequence"/>
</dbReference>
<dbReference type="CDD" id="cd02120">
    <property type="entry name" value="PA_subtilisin_like"/>
    <property type="match status" value="1"/>
</dbReference>
<feature type="domain" description="Peptidase S8/S53" evidence="12">
    <location>
        <begin position="145"/>
        <end position="591"/>
    </location>
</feature>
<dbReference type="InterPro" id="IPR041469">
    <property type="entry name" value="Subtilisin-like_FN3"/>
</dbReference>
<dbReference type="Gene3D" id="3.50.30.30">
    <property type="match status" value="1"/>
</dbReference>
<comment type="subcellular location">
    <subcellularLocation>
        <location evidence="1">Secreted</location>
    </subcellularLocation>
</comment>
<protein>
    <submittedName>
        <fullName evidence="15">Uncharacterized protein</fullName>
    </submittedName>
</protein>
<dbReference type="InterPro" id="IPR023828">
    <property type="entry name" value="Peptidase_S8_Ser-AS"/>
</dbReference>
<feature type="domain" description="Inhibitor I9" evidence="13">
    <location>
        <begin position="65"/>
        <end position="120"/>
    </location>
</feature>
<feature type="active site" description="Charge relay system" evidence="8 9">
    <location>
        <position position="212"/>
    </location>
</feature>
<evidence type="ECO:0000256" key="5">
    <source>
        <dbReference type="ARBA" id="ARBA00022801"/>
    </source>
</evidence>
<dbReference type="InterPro" id="IPR045051">
    <property type="entry name" value="SBT"/>
</dbReference>
<dbReference type="OrthoDB" id="640735at2759"/>
<evidence type="ECO:0000256" key="6">
    <source>
        <dbReference type="ARBA" id="ARBA00022825"/>
    </source>
</evidence>
<evidence type="ECO:0000313" key="15">
    <source>
        <dbReference type="EMBL" id="CAD6212283.1"/>
    </source>
</evidence>
<reference evidence="15" key="1">
    <citation type="submission" date="2020-10" db="EMBL/GenBank/DDBJ databases">
        <authorList>
            <person name="Han B."/>
            <person name="Lu T."/>
            <person name="Zhao Q."/>
            <person name="Huang X."/>
            <person name="Zhao Y."/>
        </authorList>
    </citation>
    <scope>NUCLEOTIDE SEQUENCE</scope>
</reference>
<accession>A0A811MYU6</accession>
<keyword evidence="5 9" id="KW-0378">Hydrolase</keyword>
<name>A0A811MYU6_9POAL</name>
<dbReference type="CDD" id="cd04852">
    <property type="entry name" value="Peptidases_S8_3"/>
    <property type="match status" value="1"/>
</dbReference>